<name>A0A8C3CGZ0_CAIMO</name>
<dbReference type="Proteomes" id="UP000694556">
    <property type="component" value="Chromosome 6"/>
</dbReference>
<dbReference type="AlphaFoldDB" id="A0A8C3CGZ0"/>
<accession>A0A8C3CGZ0</accession>
<dbReference type="InterPro" id="IPR001849">
    <property type="entry name" value="PH_domain"/>
</dbReference>
<evidence type="ECO:0000256" key="1">
    <source>
        <dbReference type="ARBA" id="ARBA00023054"/>
    </source>
</evidence>
<dbReference type="InterPro" id="IPR012966">
    <property type="entry name" value="AHD"/>
</dbReference>
<evidence type="ECO:0000256" key="3">
    <source>
        <dbReference type="ARBA" id="ARBA00080445"/>
    </source>
</evidence>
<dbReference type="SMART" id="SM00233">
    <property type="entry name" value="PH"/>
    <property type="match status" value="1"/>
</dbReference>
<dbReference type="PANTHER" id="PTHR21538:SF21">
    <property type="entry name" value="RHOTEKIN-2"/>
    <property type="match status" value="1"/>
</dbReference>
<keyword evidence="1 4" id="KW-0175">Coiled coil</keyword>
<dbReference type="InterPro" id="IPR051364">
    <property type="entry name" value="Cytokinesis/Rho-signaling"/>
</dbReference>
<dbReference type="GO" id="GO:0030097">
    <property type="term" value="P:hemopoiesis"/>
    <property type="evidence" value="ECO:0007669"/>
    <property type="project" value="TreeGrafter"/>
</dbReference>
<evidence type="ECO:0000313" key="8">
    <source>
        <dbReference type="Ensembl" id="ENSCMMP00000018856.1"/>
    </source>
</evidence>
<dbReference type="Pfam" id="PF08174">
    <property type="entry name" value="Anillin"/>
    <property type="match status" value="1"/>
</dbReference>
<reference evidence="8" key="3">
    <citation type="submission" date="2025-09" db="UniProtKB">
        <authorList>
            <consortium name="Ensembl"/>
        </authorList>
    </citation>
    <scope>IDENTIFICATION</scope>
</reference>
<proteinExistence type="predicted"/>
<sequence>MKSREGGCLLLGLAEALLQGRDHLHRHVHLPAERPLPPLHLLLLLRELHEGRPHLQQLRRLLGQLPGQPVEPLLHRLVHGLHHPAELRPDLRLQRGFGVGGGQEYDIQEKINFEIRMREGICKLLAVSTQKDQLLQVVKNLMVCNARILAYRAELQKQPGEPVSCGTEGRLSGTGTKDRVACRAKVAISDIRIPLMWKDSDHFSNKERSQRYAVFCLFRMGAEVFDTEVAIVDKAITDICFENVTIFDEAGPDFQVKVEVYSCCTEESLYGTNTPKKLAKKLKTSLNKAAGKKLKAALEEDSTESLLLTDPVIHGAKYNLLAYTTLGLESAEDGFRTHNLTITGNEESSFWLPMYGNMCCRLVVQPSCMTRDMMAGFLNQQQMIGSLTSWRRLYCVLRGGKLFCYYSPEEIEAKLEPALTVSINKETRIRAVDKDFKRRTSNFSVINPMSGEAVTQLFATDSREELHNWMEAFWQHFYDLSQWKHCCEELMKIEIMSPRKPPLFLTKEATSVYHDMSIDSPVKHEGLADIIQRKIEESDGEFLLCQQKESASSLWASLFDGSHEMVVQKNMHPAPKSDTASPSDGRGKKRRAPLPPSDKSPYSAKAQVGTQQLALQLGKENWEKPDSAPCSSSSDSKLPVVTGWQTPVAAPRKIGPCRKNSLSDHGNPMSLVAKTESETKPVPTPRQKCITEMLDPRSWL</sequence>
<dbReference type="SMART" id="SM00742">
    <property type="entry name" value="Hr1"/>
    <property type="match status" value="1"/>
</dbReference>
<dbReference type="Gene3D" id="2.30.29.30">
    <property type="entry name" value="Pleckstrin-homology domain (PH domain)/Phosphotyrosine-binding domain (PTB)"/>
    <property type="match status" value="1"/>
</dbReference>
<evidence type="ECO:0000256" key="5">
    <source>
        <dbReference type="SAM" id="MobiDB-lite"/>
    </source>
</evidence>
<dbReference type="InterPro" id="IPR011993">
    <property type="entry name" value="PH-like_dom_sf"/>
</dbReference>
<reference evidence="8" key="1">
    <citation type="submission" date="2018-09" db="EMBL/GenBank/DDBJ databases">
        <title>Common duck and Muscovy duck high density SNP chip.</title>
        <authorList>
            <person name="Vignal A."/>
            <person name="Thebault N."/>
            <person name="Warren W.C."/>
        </authorList>
    </citation>
    <scope>NUCLEOTIDE SEQUENCE [LARGE SCALE GENOMIC DNA]</scope>
</reference>
<dbReference type="CDD" id="cd13249">
    <property type="entry name" value="PH_rhotekin2"/>
    <property type="match status" value="1"/>
</dbReference>
<dbReference type="FunFam" id="2.30.29.30:FF:000274">
    <property type="entry name" value="Rhotekin 2"/>
    <property type="match status" value="1"/>
</dbReference>
<evidence type="ECO:0000259" key="7">
    <source>
        <dbReference type="PROSITE" id="PS51860"/>
    </source>
</evidence>
<dbReference type="SUPFAM" id="SSF50729">
    <property type="entry name" value="PH domain-like"/>
    <property type="match status" value="1"/>
</dbReference>
<dbReference type="Pfam" id="PF00169">
    <property type="entry name" value="PH"/>
    <property type="match status" value="1"/>
</dbReference>
<feature type="domain" description="PH" evidence="6">
    <location>
        <begin position="371"/>
        <end position="478"/>
    </location>
</feature>
<feature type="region of interest" description="Disordered" evidence="5">
    <location>
        <begin position="651"/>
        <end position="686"/>
    </location>
</feature>
<evidence type="ECO:0000256" key="2">
    <source>
        <dbReference type="ARBA" id="ARBA00073776"/>
    </source>
</evidence>
<organism evidence="8 9">
    <name type="scientific">Cairina moschata</name>
    <name type="common">Muscovy duck</name>
    <dbReference type="NCBI Taxonomy" id="8855"/>
    <lineage>
        <taxon>Eukaryota</taxon>
        <taxon>Metazoa</taxon>
        <taxon>Chordata</taxon>
        <taxon>Craniata</taxon>
        <taxon>Vertebrata</taxon>
        <taxon>Euteleostomi</taxon>
        <taxon>Archelosauria</taxon>
        <taxon>Archosauria</taxon>
        <taxon>Dinosauria</taxon>
        <taxon>Saurischia</taxon>
        <taxon>Theropoda</taxon>
        <taxon>Coelurosauria</taxon>
        <taxon>Aves</taxon>
        <taxon>Neognathae</taxon>
        <taxon>Galloanserae</taxon>
        <taxon>Anseriformes</taxon>
        <taxon>Anatidae</taxon>
        <taxon>Anatinae</taxon>
        <taxon>Cairina</taxon>
    </lineage>
</organism>
<evidence type="ECO:0000256" key="4">
    <source>
        <dbReference type="PROSITE-ProRule" id="PRU01207"/>
    </source>
</evidence>
<dbReference type="GO" id="GO:0007165">
    <property type="term" value="P:signal transduction"/>
    <property type="evidence" value="ECO:0007669"/>
    <property type="project" value="InterPro"/>
</dbReference>
<dbReference type="Ensembl" id="ENSCMMT00000020697.1">
    <property type="protein sequence ID" value="ENSCMMP00000018856.1"/>
    <property type="gene ID" value="ENSCMMG00000011899.1"/>
</dbReference>
<protein>
    <recommendedName>
        <fullName evidence="2">Rhotekin-2</fullName>
    </recommendedName>
    <alternativeName>
        <fullName evidence="3">Pleckstrin homology domain-containing family K member 1</fullName>
    </alternativeName>
</protein>
<feature type="domain" description="REM-1" evidence="7">
    <location>
        <begin position="90"/>
        <end position="164"/>
    </location>
</feature>
<feature type="region of interest" description="Disordered" evidence="5">
    <location>
        <begin position="571"/>
        <end position="610"/>
    </location>
</feature>
<dbReference type="InterPro" id="IPR011072">
    <property type="entry name" value="HR1_rho-bd"/>
</dbReference>
<evidence type="ECO:0000259" key="6">
    <source>
        <dbReference type="PROSITE" id="PS50003"/>
    </source>
</evidence>
<dbReference type="GO" id="GO:0008284">
    <property type="term" value="P:positive regulation of cell population proliferation"/>
    <property type="evidence" value="ECO:0007669"/>
    <property type="project" value="TreeGrafter"/>
</dbReference>
<reference evidence="8" key="2">
    <citation type="submission" date="2025-08" db="UniProtKB">
        <authorList>
            <consortium name="Ensembl"/>
        </authorList>
    </citation>
    <scope>IDENTIFICATION</scope>
</reference>
<dbReference type="PROSITE" id="PS51860">
    <property type="entry name" value="REM_1"/>
    <property type="match status" value="1"/>
</dbReference>
<keyword evidence="9" id="KW-1185">Reference proteome</keyword>
<evidence type="ECO:0000313" key="9">
    <source>
        <dbReference type="Proteomes" id="UP000694556"/>
    </source>
</evidence>
<dbReference type="PROSITE" id="PS50003">
    <property type="entry name" value="PH_DOMAIN"/>
    <property type="match status" value="1"/>
</dbReference>
<dbReference type="PANTHER" id="PTHR21538">
    <property type="entry name" value="ANILLIN/RHOTEKIN RTKN"/>
    <property type="match status" value="1"/>
</dbReference>